<comment type="catalytic activity">
    <reaction evidence="5">
        <text>tuberculosinyl diphosphate + H2O = (13S)-edaxadiene + diphosphate</text>
        <dbReference type="Rhea" id="RHEA:31791"/>
        <dbReference type="ChEBI" id="CHEBI:15377"/>
        <dbReference type="ChEBI" id="CHEBI:33019"/>
        <dbReference type="ChEBI" id="CHEBI:58822"/>
        <dbReference type="ChEBI" id="CHEBI:63180"/>
    </reaction>
</comment>
<evidence type="ECO:0000256" key="6">
    <source>
        <dbReference type="ARBA" id="ARBA00050730"/>
    </source>
</evidence>
<accession>A0A045IVL9</accession>
<dbReference type="AlphaFoldDB" id="A0A045IVL9"/>
<evidence type="ECO:0000313" key="20">
    <source>
        <dbReference type="EMBL" id="CKR11681.1"/>
    </source>
</evidence>
<evidence type="ECO:0000313" key="23">
    <source>
        <dbReference type="EMBL" id="CNU73992.1"/>
    </source>
</evidence>
<dbReference type="SMR" id="A0A045IVL9"/>
<name>A0A045IVL9_MYCTX</name>
<evidence type="ECO:0000313" key="21">
    <source>
        <dbReference type="EMBL" id="CKS31493.1"/>
    </source>
</evidence>
<dbReference type="EC" id="2.5.1.153" evidence="9"/>
<evidence type="ECO:0000313" key="40">
    <source>
        <dbReference type="Proteomes" id="UP000048289"/>
    </source>
</evidence>
<dbReference type="EMBL" id="CGCX01000186">
    <property type="protein sequence ID" value="CFR69217.1"/>
    <property type="molecule type" value="Genomic_DNA"/>
</dbReference>
<evidence type="ECO:0000313" key="49">
    <source>
        <dbReference type="Proteomes" id="UP000300237"/>
    </source>
</evidence>
<dbReference type="Proteomes" id="UP000039217">
    <property type="component" value="Unassembled WGS sequence"/>
</dbReference>
<evidence type="ECO:0000313" key="28">
    <source>
        <dbReference type="EMBL" id="COW82633.1"/>
    </source>
</evidence>
<dbReference type="GO" id="GO:0016765">
    <property type="term" value="F:transferase activity, transferring alkyl or aryl (other than methyl) groups"/>
    <property type="evidence" value="ECO:0007669"/>
    <property type="project" value="InterPro"/>
</dbReference>
<dbReference type="EMBL" id="CFOE01000073">
    <property type="protein sequence ID" value="CFE38016.1"/>
    <property type="molecule type" value="Genomic_DNA"/>
</dbReference>
<evidence type="ECO:0000313" key="34">
    <source>
        <dbReference type="Proteomes" id="UP000039021"/>
    </source>
</evidence>
<dbReference type="RefSeq" id="WP_003417908.1">
    <property type="nucleotide sequence ID" value="NZ_AP017901.1"/>
</dbReference>
<dbReference type="Proteomes" id="UP000050139">
    <property type="component" value="Unassembled WGS sequence"/>
</dbReference>
<dbReference type="Proteomes" id="UP000050164">
    <property type="component" value="Unassembled WGS sequence"/>
</dbReference>
<evidence type="ECO:0000313" key="35">
    <source>
        <dbReference type="Proteomes" id="UP000039217"/>
    </source>
</evidence>
<dbReference type="OMA" id="FYGEWRE"/>
<comment type="subunit">
    <text evidence="2">Homodimer.</text>
</comment>
<dbReference type="PATRIC" id="fig|1773.2359.peg.4100"/>
<dbReference type="Proteomes" id="UP000671119">
    <property type="component" value="Unassembled WGS sequence"/>
</dbReference>
<protein>
    <recommendedName>
        <fullName evidence="10">Tuberculosinyl adenosine transferase</fullName>
        <ecNumber evidence="9">2.5.1.153</ecNumber>
    </recommendedName>
    <alternativeName>
        <fullName evidence="14">Diterpene synthase</fullName>
    </alternativeName>
    <alternativeName>
        <fullName evidence="12">Isotuberculosinol synthase</fullName>
    </alternativeName>
    <alternativeName>
        <fullName evidence="13">Nosyberkol synthase</fullName>
    </alternativeName>
    <alternativeName>
        <fullName evidence="11">Tuberculosinol synthase</fullName>
    </alternativeName>
</protein>
<evidence type="ECO:0000313" key="46">
    <source>
        <dbReference type="Proteomes" id="UP000189452"/>
    </source>
</evidence>
<dbReference type="STRING" id="115862.BBG46_17610"/>
<evidence type="ECO:0000256" key="9">
    <source>
        <dbReference type="ARBA" id="ARBA00066861"/>
    </source>
</evidence>
<evidence type="ECO:0000313" key="50">
    <source>
        <dbReference type="Proteomes" id="UP000671119"/>
    </source>
</evidence>
<evidence type="ECO:0000256" key="8">
    <source>
        <dbReference type="ARBA" id="ARBA00060912"/>
    </source>
</evidence>
<reference evidence="31 48" key="5">
    <citation type="journal article" date="2017" name="N. Engl. J. Med.">
        <title>Transmission of Extensively Drug-Resistant Tuberculosis in South Africa.</title>
        <authorList>
            <person name="Shah N.S."/>
            <person name="Auld S.C."/>
            <person name="Brust J.C."/>
            <person name="Mathema B."/>
            <person name="Ismail N."/>
            <person name="Moodley P."/>
            <person name="Mlisana K."/>
            <person name="Allana S."/>
            <person name="Campbell A."/>
            <person name="Mthiyane T."/>
            <person name="Morris N."/>
            <person name="Mpangase P."/>
            <person name="van der Meulen H."/>
            <person name="Omar S.V."/>
            <person name="Brown T.S."/>
            <person name="Narechania A."/>
            <person name="Shaskina E."/>
            <person name="Kapwata T."/>
            <person name="Kreiswirth B."/>
            <person name="Gandhi N.R."/>
        </authorList>
    </citation>
    <scope>NUCLEOTIDE SEQUENCE [LARGE SCALE GENOMIC DNA]</scope>
    <source>
        <strain evidence="31 48">32301_S10</strain>
    </source>
</reference>
<reference evidence="30 46" key="6">
    <citation type="submission" date="2017-02" db="EMBL/GenBank/DDBJ databases">
        <title>Protein polymorphisms may explain contrasting epidemiological fitness of two variants of a multidrug-resistant Mycobacterium tuberculosis strain.</title>
        <authorList>
            <person name="Bigi M.M."/>
            <person name="Lopez B."/>
            <person name="Blanco F.C."/>
            <person name="Sasiain M.C."/>
            <person name="De La Barrera S."/>
            <person name="Ritacco V."/>
            <person name="Bigi F."/>
            <person name="Soria M.A."/>
        </authorList>
    </citation>
    <scope>NUCLEOTIDE SEQUENCE [LARGE SCALE GENOMIC DNA]</scope>
    <source>
        <strain evidence="30 46">6548</strain>
    </source>
</reference>
<dbReference type="FunFam" id="3.40.1180.10:FF:000015">
    <property type="entry name" value="Diterpene synthase"/>
    <property type="match status" value="1"/>
</dbReference>
<evidence type="ECO:0000313" key="47">
    <source>
        <dbReference type="Proteomes" id="UP000236349"/>
    </source>
</evidence>
<dbReference type="Proteomes" id="UP000236349">
    <property type="component" value="Chromosome"/>
</dbReference>
<evidence type="ECO:0000313" key="36">
    <source>
        <dbReference type="Proteomes" id="UP000044938"/>
    </source>
</evidence>
<reference evidence="30 46" key="4">
    <citation type="submission" date="2016-04" db="EMBL/GenBank/DDBJ databases">
        <authorList>
            <person name="Bigi M."/>
            <person name="Bigi F."/>
            <person name="Soria M.A."/>
        </authorList>
    </citation>
    <scope>NUCLEOTIDE SEQUENCE [LARGE SCALE GENOMIC DNA]</scope>
    <source>
        <strain evidence="30 46">6548</strain>
    </source>
</reference>
<dbReference type="EMBL" id="JAGIZI010000034">
    <property type="protein sequence ID" value="MBP0684910.1"/>
    <property type="molecule type" value="Genomic_DNA"/>
</dbReference>
<evidence type="ECO:0000313" key="25">
    <source>
        <dbReference type="EMBL" id="COV75939.1"/>
    </source>
</evidence>
<dbReference type="EMBL" id="CHKL01000266">
    <property type="protein sequence ID" value="COW38548.1"/>
    <property type="molecule type" value="Genomic_DNA"/>
</dbReference>
<dbReference type="Proteomes" id="UP000048600">
    <property type="component" value="Unassembled WGS sequence"/>
</dbReference>
<dbReference type="Proteomes" id="UP000049023">
    <property type="component" value="Unassembled WGS sequence"/>
</dbReference>
<dbReference type="EMBL" id="QTBD01000151">
    <property type="protein sequence ID" value="REQ51757.1"/>
    <property type="molecule type" value="Genomic_DNA"/>
</dbReference>
<evidence type="ECO:0000313" key="37">
    <source>
        <dbReference type="Proteomes" id="UP000045842"/>
    </source>
</evidence>
<evidence type="ECO:0000313" key="32">
    <source>
        <dbReference type="EMBL" id="VCU51689.1"/>
    </source>
</evidence>
<dbReference type="EMBL" id="CNGE01000251">
    <property type="protein sequence ID" value="CKS31493.1"/>
    <property type="molecule type" value="Genomic_DNA"/>
</dbReference>
<dbReference type="EMBL" id="LWDQ01000001">
    <property type="protein sequence ID" value="OMH61341.1"/>
    <property type="molecule type" value="Genomic_DNA"/>
</dbReference>
<dbReference type="Proteomes" id="UP000189452">
    <property type="component" value="Chromosome"/>
</dbReference>
<evidence type="ECO:0000313" key="22">
    <source>
        <dbReference type="EMBL" id="CLW90552.1"/>
    </source>
</evidence>
<evidence type="ECO:0000256" key="7">
    <source>
        <dbReference type="ARBA" id="ARBA00050976"/>
    </source>
</evidence>
<evidence type="ECO:0000256" key="13">
    <source>
        <dbReference type="ARBA" id="ARBA00082725"/>
    </source>
</evidence>
<evidence type="ECO:0000256" key="10">
    <source>
        <dbReference type="ARBA" id="ARBA00071882"/>
    </source>
</evidence>
<gene>
    <name evidence="30" type="ORF">A4S10_03532</name>
    <name evidence="15" type="ORF">CAB90_03804</name>
    <name evidence="32" type="ORF">DKC2_3598</name>
    <name evidence="31" type="ORF">DSJ38_11805</name>
    <name evidence="18" type="ORF">ERS007657_00761</name>
    <name evidence="23" type="ORF">ERS007661_01110</name>
    <name evidence="24" type="ORF">ERS007679_00739</name>
    <name evidence="16" type="ORF">ERS007681_00880</name>
    <name evidence="17" type="ORF">ERS007688_01826</name>
    <name evidence="26" type="ORF">ERS007703_03524</name>
    <name evidence="25" type="ORF">ERS007720_00869</name>
    <name evidence="28" type="ORF">ERS007739_00151</name>
    <name evidence="27" type="ORF">ERS007741_02372</name>
    <name evidence="21" type="ORF">ERS027646_01638</name>
    <name evidence="19" type="ORF">ERS027659_00043</name>
    <name evidence="20" type="ORF">ERS027661_00619</name>
    <name evidence="22" type="ORF">ERS094118_03577</name>
    <name evidence="29" type="ORF">J8J21_17680</name>
</gene>
<evidence type="ECO:0000256" key="4">
    <source>
        <dbReference type="ARBA" id="ARBA00050274"/>
    </source>
</evidence>
<dbReference type="Proteomes" id="UP000048289">
    <property type="component" value="Unassembled WGS sequence"/>
</dbReference>
<reference evidence="31" key="8">
    <citation type="submission" date="2018-07" db="EMBL/GenBank/DDBJ databases">
        <authorList>
            <person name="Shah S."/>
            <person name="Brown T."/>
            <person name="Auld S."/>
            <person name="Bratton K."/>
            <person name="Narechania A."/>
            <person name="Mathema B."/>
            <person name="Gandhi N."/>
        </authorList>
    </citation>
    <scope>NUCLEOTIDE SEQUENCE</scope>
    <source>
        <strain evidence="31">32301_S10</strain>
    </source>
</reference>
<dbReference type="Proteomes" id="UP000046947">
    <property type="component" value="Unassembled WGS sequence"/>
</dbReference>
<evidence type="ECO:0000256" key="3">
    <source>
        <dbReference type="ARBA" id="ARBA00022679"/>
    </source>
</evidence>
<evidence type="ECO:0000313" key="27">
    <source>
        <dbReference type="EMBL" id="COW38548.1"/>
    </source>
</evidence>
<reference evidence="33 34" key="3">
    <citation type="submission" date="2015-03" db="EMBL/GenBank/DDBJ databases">
        <authorList>
            <consortium name="Pathogen Informatics"/>
        </authorList>
    </citation>
    <scope>NUCLEOTIDE SEQUENCE [LARGE SCALE GENOMIC DNA]</scope>
    <source>
        <strain evidence="21 42">Bir 172</strain>
        <strain evidence="19 45">Bir 185</strain>
        <strain evidence="20 43">Bir 187</strain>
        <strain evidence="18 38">C09601061</strain>
        <strain evidence="23 35">D00501624</strain>
        <strain evidence="24 37">G09801536</strain>
        <strain evidence="16 40">G09901357</strain>
        <strain evidence="17 39">H09601792</strain>
        <strain evidence="33">K00500041</strain>
        <strain evidence="25 36">M09401471</strain>
        <strain evidence="34">N09902308</strain>
        <strain evidence="27 41">P00601463</strain>
    </source>
</reference>
<evidence type="ECO:0000256" key="5">
    <source>
        <dbReference type="ARBA" id="ARBA00050323"/>
    </source>
</evidence>
<comment type="catalytic activity">
    <reaction evidence="6">
        <text>tuberculosinyl diphosphate + H2O = (13R)-edaxadiene + diphosphate</text>
        <dbReference type="Rhea" id="RHEA:31787"/>
        <dbReference type="ChEBI" id="CHEBI:15377"/>
        <dbReference type="ChEBI" id="CHEBI:33019"/>
        <dbReference type="ChEBI" id="CHEBI:58822"/>
        <dbReference type="ChEBI" id="CHEBI:63178"/>
    </reaction>
</comment>
<evidence type="ECO:0000313" key="39">
    <source>
        <dbReference type="Proteomes" id="UP000046947"/>
    </source>
</evidence>
<evidence type="ECO:0000313" key="29">
    <source>
        <dbReference type="EMBL" id="MBP0684910.1"/>
    </source>
</evidence>
<evidence type="ECO:0000313" key="17">
    <source>
        <dbReference type="EMBL" id="CFE50914.1"/>
    </source>
</evidence>
<dbReference type="EMBL" id="CNFU01000081">
    <property type="protein sequence ID" value="CKR11681.1"/>
    <property type="molecule type" value="Genomic_DNA"/>
</dbReference>
<dbReference type="EMBL" id="CSAE01000487">
    <property type="protein sequence ID" value="COW37550.1"/>
    <property type="molecule type" value="Genomic_DNA"/>
</dbReference>
<dbReference type="Proteomes" id="UP000044938">
    <property type="component" value="Unassembled WGS sequence"/>
</dbReference>
<dbReference type="EMBL" id="CSAJ01000072">
    <property type="protein sequence ID" value="COV75939.1"/>
    <property type="molecule type" value="Genomic_DNA"/>
</dbReference>
<evidence type="ECO:0000313" key="31">
    <source>
        <dbReference type="EMBL" id="REQ51757.1"/>
    </source>
</evidence>
<comment type="cofactor">
    <cofactor evidence="1">
        <name>Mg(2+)</name>
        <dbReference type="ChEBI" id="CHEBI:18420"/>
    </cofactor>
</comment>
<dbReference type="Proteomes" id="UP000300237">
    <property type="component" value="Chromosome"/>
</dbReference>
<evidence type="ECO:0000313" key="43">
    <source>
        <dbReference type="Proteomes" id="UP000049023"/>
    </source>
</evidence>
<evidence type="ECO:0000313" key="15">
    <source>
        <dbReference type="EMBL" id="AUS52608.1"/>
    </source>
</evidence>
<evidence type="ECO:0000313" key="18">
    <source>
        <dbReference type="EMBL" id="CFR69217.1"/>
    </source>
</evidence>
<reference evidence="32 49" key="9">
    <citation type="submission" date="2018-08" db="EMBL/GenBank/DDBJ databases">
        <authorList>
            <person name="Fokvardsen B D."/>
            <person name="Norman A."/>
        </authorList>
    </citation>
    <scope>NUCLEOTIDE SEQUENCE [LARGE SCALE GENOMIC DNA]</scope>
    <source>
        <strain evidence="32 49">DKC2</strain>
    </source>
</reference>
<evidence type="ECO:0000313" key="33">
    <source>
        <dbReference type="Proteomes" id="UP000038802"/>
    </source>
</evidence>
<evidence type="ECO:0000313" key="38">
    <source>
        <dbReference type="Proteomes" id="UP000046680"/>
    </source>
</evidence>
<dbReference type="EMBL" id="CFOH01000258">
    <property type="protein sequence ID" value="CFE50914.1"/>
    <property type="molecule type" value="Genomic_DNA"/>
</dbReference>
<evidence type="ECO:0000256" key="1">
    <source>
        <dbReference type="ARBA" id="ARBA00001946"/>
    </source>
</evidence>
<dbReference type="Proteomes" id="UP000039021">
    <property type="component" value="Unassembled WGS sequence"/>
</dbReference>
<evidence type="ECO:0000313" key="45">
    <source>
        <dbReference type="Proteomes" id="UP000050164"/>
    </source>
</evidence>
<dbReference type="EMBL" id="CSAD01000064">
    <property type="protein sequence ID" value="COU96679.1"/>
    <property type="molecule type" value="Genomic_DNA"/>
</dbReference>
<evidence type="ECO:0000313" key="16">
    <source>
        <dbReference type="EMBL" id="CFE38016.1"/>
    </source>
</evidence>
<reference evidence="26" key="2">
    <citation type="submission" date="2015-03" db="EMBL/GenBank/DDBJ databases">
        <authorList>
            <person name="Murphy D."/>
        </authorList>
    </citation>
    <scope>NUCLEOTIDE SEQUENCE [LARGE SCALE GENOMIC DNA]</scope>
    <source>
        <strain evidence="26">K00500041</strain>
    </source>
</reference>
<evidence type="ECO:0000256" key="11">
    <source>
        <dbReference type="ARBA" id="ARBA00076236"/>
    </source>
</evidence>
<keyword evidence="3" id="KW-0808">Transferase</keyword>
<evidence type="ECO:0000256" key="12">
    <source>
        <dbReference type="ARBA" id="ARBA00076408"/>
    </source>
</evidence>
<evidence type="ECO:0000313" key="48">
    <source>
        <dbReference type="Proteomes" id="UP000256381"/>
    </source>
</evidence>
<dbReference type="Proteomes" id="UP000256381">
    <property type="component" value="Unassembled WGS sequence"/>
</dbReference>
<dbReference type="InterPro" id="IPR036424">
    <property type="entry name" value="UPP_synth-like_sf"/>
</dbReference>
<dbReference type="EMBL" id="CNFT01000004">
    <property type="protein sequence ID" value="CKQ73971.1"/>
    <property type="molecule type" value="Genomic_DNA"/>
</dbReference>
<dbReference type="EMBL" id="CSBK01000035">
    <property type="protein sequence ID" value="COW82633.1"/>
    <property type="molecule type" value="Genomic_DNA"/>
</dbReference>
<comment type="catalytic activity">
    <reaction evidence="4">
        <text>tuberculosinyl diphosphate + H2O = tuberculosinol + diphosphate</text>
        <dbReference type="Rhea" id="RHEA:31783"/>
        <dbReference type="ChEBI" id="CHEBI:15377"/>
        <dbReference type="ChEBI" id="CHEBI:33019"/>
        <dbReference type="ChEBI" id="CHEBI:50387"/>
        <dbReference type="ChEBI" id="CHEBI:58822"/>
    </reaction>
</comment>
<dbReference type="Proteomes" id="UP000048948">
    <property type="component" value="Unassembled WGS sequence"/>
</dbReference>
<evidence type="ECO:0000313" key="26">
    <source>
        <dbReference type="EMBL" id="COW37550.1"/>
    </source>
</evidence>
<evidence type="ECO:0000313" key="19">
    <source>
        <dbReference type="EMBL" id="CKQ73971.1"/>
    </source>
</evidence>
<dbReference type="Gene3D" id="3.40.1180.10">
    <property type="entry name" value="Decaprenyl diphosphate synthase-like"/>
    <property type="match status" value="1"/>
</dbReference>
<dbReference type="Proteomes" id="UP000038802">
    <property type="component" value="Unassembled WGS sequence"/>
</dbReference>
<evidence type="ECO:0000313" key="44">
    <source>
        <dbReference type="Proteomes" id="UP000050139"/>
    </source>
</evidence>
<evidence type="ECO:0000313" key="24">
    <source>
        <dbReference type="EMBL" id="COU96679.1"/>
    </source>
</evidence>
<keyword evidence="30" id="KW-0378">Hydrolase</keyword>
<comment type="similarity">
    <text evidence="8">Belongs to the diterpene synthase family.</text>
</comment>
<evidence type="ECO:0000313" key="42">
    <source>
        <dbReference type="Proteomes" id="UP000048948"/>
    </source>
</evidence>
<reference evidence="28 44" key="1">
    <citation type="submission" date="2015-03" db="EMBL/GenBank/DDBJ databases">
        <authorList>
            <consortium name="Pathogen Informatics"/>
            <person name="Murphy D."/>
        </authorList>
    </citation>
    <scope>NUCLEOTIDE SEQUENCE</scope>
    <source>
        <strain evidence="22 44">0268S</strain>
        <strain evidence="28">N09902308</strain>
    </source>
</reference>
<dbReference type="EMBL" id="COPH01000035">
    <property type="protein sequence ID" value="CLW90552.1"/>
    <property type="molecule type" value="Genomic_DNA"/>
</dbReference>
<dbReference type="EMBL" id="CQQC01000274">
    <property type="protein sequence ID" value="CNU73992.1"/>
    <property type="molecule type" value="Genomic_DNA"/>
</dbReference>
<comment type="catalytic activity">
    <reaction evidence="7">
        <text>tuberculosinyl diphosphate + adenosine + H(+) = 1-tuberculosinyladenosine + diphosphate</text>
        <dbReference type="Rhea" id="RHEA:46000"/>
        <dbReference type="ChEBI" id="CHEBI:15378"/>
        <dbReference type="ChEBI" id="CHEBI:16335"/>
        <dbReference type="ChEBI" id="CHEBI:33019"/>
        <dbReference type="ChEBI" id="CHEBI:58822"/>
        <dbReference type="ChEBI" id="CHEBI:85603"/>
        <dbReference type="EC" id="2.5.1.153"/>
    </reaction>
</comment>
<evidence type="ECO:0000256" key="14">
    <source>
        <dbReference type="ARBA" id="ARBA00083152"/>
    </source>
</evidence>
<dbReference type="EMBL" id="CP024614">
    <property type="protein sequence ID" value="AUS52608.1"/>
    <property type="molecule type" value="Genomic_DNA"/>
</dbReference>
<evidence type="ECO:0000313" key="41">
    <source>
        <dbReference type="Proteomes" id="UP000048600"/>
    </source>
</evidence>
<sequence length="296" mass="34031">MNLVSEKEFLDLPLVSVAEIVRCRGPKVSVFPFDGTRRWFHLECNPQYDDYQQAALRQSIRILKMLFEHGIETVISPIFSDDLLDRGDRYIVQALEGMALLANDEEILSFYKEHEVHVLFYGDYKKRLPSTAQGAAVVKSFDDLTISTSSNTEHRLCFGVFGNDAAESVAQFSISWNETHGKPPTRREIIEGYYGEYVDKADMFIGFGRFSTFDFPLLSSGKTSLYFTVAPSYYMTETTLRRILYDHIYLRHFRPKPDYSAMSADQLNVLRNRYRAQPDRVFGVGCVHDGIWFAEG</sequence>
<reference evidence="29 50" key="10">
    <citation type="submission" date="2021-03" db="EMBL/GenBank/DDBJ databases">
        <title>Whole Genome Sequencing of Mycobacterium tuberculosis clinical isolates from Arunachal Pradesh, India.</title>
        <authorList>
            <person name="Singh S."/>
            <person name="Mudliar S.R."/>
            <person name="Kulsum U."/>
            <person name="Rufai S.B."/>
            <person name="Singh P.K."/>
            <person name="Umpo M."/>
            <person name="Nyori M."/>
        </authorList>
    </citation>
    <scope>NUCLEOTIDE SEQUENCE [LARGE SCALE GENOMIC DNA]</scope>
    <source>
        <strain evidence="29 50">OMICS/BPL/0142/20/SP</strain>
    </source>
</reference>
<proteinExistence type="inferred from homology"/>
<dbReference type="Proteomes" id="UP000045842">
    <property type="component" value="Unassembled WGS sequence"/>
</dbReference>
<dbReference type="GO" id="GO:0016787">
    <property type="term" value="F:hydrolase activity"/>
    <property type="evidence" value="ECO:0007669"/>
    <property type="project" value="UniProtKB-KW"/>
</dbReference>
<evidence type="ECO:0000313" key="30">
    <source>
        <dbReference type="EMBL" id="OMH61341.1"/>
    </source>
</evidence>
<organism evidence="28 34">
    <name type="scientific">Mycobacterium tuberculosis</name>
    <dbReference type="NCBI Taxonomy" id="1773"/>
    <lineage>
        <taxon>Bacteria</taxon>
        <taxon>Bacillati</taxon>
        <taxon>Actinomycetota</taxon>
        <taxon>Actinomycetes</taxon>
        <taxon>Mycobacteriales</taxon>
        <taxon>Mycobacteriaceae</taxon>
        <taxon>Mycobacterium</taxon>
        <taxon>Mycobacterium tuberculosis complex</taxon>
    </lineage>
</organism>
<dbReference type="Proteomes" id="UP000046680">
    <property type="component" value="Unassembled WGS sequence"/>
</dbReference>
<dbReference type="EMBL" id="LR027516">
    <property type="protein sequence ID" value="VCU51689.1"/>
    <property type="molecule type" value="Genomic_DNA"/>
</dbReference>
<evidence type="ECO:0000256" key="2">
    <source>
        <dbReference type="ARBA" id="ARBA00011738"/>
    </source>
</evidence>
<reference evidence="15 47" key="7">
    <citation type="submission" date="2017-10" db="EMBL/GenBank/DDBJ databases">
        <title>Clinical isolate obtained from a human patient with meningeal tuberculosis in michoacan, Mexico.</title>
        <authorList>
            <person name="Guillen-Nepita A.L."/>
            <person name="Negrete-Paz A.M."/>
            <person name="Vazquez-Marrufo G."/>
            <person name="Cruz-Hernandez A."/>
            <person name="Fresia P."/>
            <person name="Naya H."/>
            <person name="Vazquez-Garciduenas M.S."/>
        </authorList>
    </citation>
    <scope>NUCLEOTIDE SEQUENCE [LARGE SCALE GENOMIC DNA]</scope>
    <source>
        <strain evidence="47">Beijing/MYC004</strain>
        <strain evidence="15">MYC004</strain>
    </source>
</reference>